<feature type="domain" description="VWFA" evidence="2">
    <location>
        <begin position="475"/>
        <end position="653"/>
    </location>
</feature>
<dbReference type="SUPFAM" id="SSF53300">
    <property type="entry name" value="vWA-like"/>
    <property type="match status" value="1"/>
</dbReference>
<dbReference type="RefSeq" id="WP_091282204.1">
    <property type="nucleotide sequence ID" value="NZ_FAOZ01000021.1"/>
</dbReference>
<dbReference type="SMART" id="SM00327">
    <property type="entry name" value="VWA"/>
    <property type="match status" value="1"/>
</dbReference>
<name>A0A0S4QUC7_9ACTN</name>
<gene>
    <name evidence="3" type="ORF">Ga0074812_12178</name>
</gene>
<sequence>MSSGQFRYGPWDGGPDPLASPFSATDAVDEMSHQILEGRTPREALDTLLRRGMPGRRGLDDLRRAIERRRREARSRGRLDGTLDEVRRLLDTAVGQERAALFPDPGDEARLREAELDALPSDPARAVRELADYDWRSQQARETYDQISDLLRREVLDAQFRGMKQALQGATPDDLARVREMVRDLNDLLEADARGEETGARFEEFMRRHGEFFPENPRDLEELVDSLARRAAAAQRLLAGLTPAQRQELADLMATAMEDLGLSGEMSRLSRALQSARPDLDWGGRGRGRGRARGRFPEAMTGDEPLGFGDATSALEELAELDELAAALSQDYPGASLEDVDPEAVERALGRTAVDDLRQLQQIERELERQGFITRRAGTLELTPRAVRRIGDVALARIFRDVAARGRGDHTNTDAGSAGDLLGTSRRWQFGDTQPIDVVRTVRNAVLRAGPPGPGRRVRLSVDDFEVAETERRTSAAVCLLVDLSYSMALRGTWGVAKSTALALHSLVTTRFPQDKVHIIGFSDYARELRPVELAGLDSEMVQGTNLQHALLIAGRLLRRYPEAEPVIMVVTDGEPTAHLQRDGSSSFSWPPMPETLELTLAEVERLTRRGVTINVFMLDDEPRLVRFVEEMAQRNGGRVLSPDPATLGSYVIRDYLRARGARRVAR</sequence>
<dbReference type="Gene3D" id="3.40.50.410">
    <property type="entry name" value="von Willebrand factor, type A domain"/>
    <property type="match status" value="1"/>
</dbReference>
<feature type="region of interest" description="Disordered" evidence="1">
    <location>
        <begin position="280"/>
        <end position="307"/>
    </location>
</feature>
<reference evidence="4" key="1">
    <citation type="submission" date="2015-11" db="EMBL/GenBank/DDBJ databases">
        <authorList>
            <person name="Varghese N."/>
        </authorList>
    </citation>
    <scope>NUCLEOTIDE SEQUENCE [LARGE SCALE GENOMIC DNA]</scope>
    <source>
        <strain evidence="4">DSM 45899</strain>
    </source>
</reference>
<evidence type="ECO:0000313" key="4">
    <source>
        <dbReference type="Proteomes" id="UP000198802"/>
    </source>
</evidence>
<proteinExistence type="predicted"/>
<dbReference type="Proteomes" id="UP000198802">
    <property type="component" value="Unassembled WGS sequence"/>
</dbReference>
<dbReference type="AlphaFoldDB" id="A0A0S4QUC7"/>
<evidence type="ECO:0000259" key="2">
    <source>
        <dbReference type="SMART" id="SM00327"/>
    </source>
</evidence>
<dbReference type="CDD" id="cd00198">
    <property type="entry name" value="vWFA"/>
    <property type="match status" value="1"/>
</dbReference>
<protein>
    <submittedName>
        <fullName evidence="3">Uncharacterized protein, contains von Willebrand factor type A (VWA) domain</fullName>
    </submittedName>
</protein>
<dbReference type="Pfam" id="PF13519">
    <property type="entry name" value="VWA_2"/>
    <property type="match status" value="1"/>
</dbReference>
<dbReference type="InterPro" id="IPR036465">
    <property type="entry name" value="vWFA_dom_sf"/>
</dbReference>
<feature type="region of interest" description="Disordered" evidence="1">
    <location>
        <begin position="1"/>
        <end position="23"/>
    </location>
</feature>
<dbReference type="EMBL" id="FAOZ01000021">
    <property type="protein sequence ID" value="CUU58702.1"/>
    <property type="molecule type" value="Genomic_DNA"/>
</dbReference>
<evidence type="ECO:0000313" key="3">
    <source>
        <dbReference type="EMBL" id="CUU58702.1"/>
    </source>
</evidence>
<organism evidence="3 4">
    <name type="scientific">Parafrankia irregularis</name>
    <dbReference type="NCBI Taxonomy" id="795642"/>
    <lineage>
        <taxon>Bacteria</taxon>
        <taxon>Bacillati</taxon>
        <taxon>Actinomycetota</taxon>
        <taxon>Actinomycetes</taxon>
        <taxon>Frankiales</taxon>
        <taxon>Frankiaceae</taxon>
        <taxon>Parafrankia</taxon>
    </lineage>
</organism>
<dbReference type="InterPro" id="IPR002035">
    <property type="entry name" value="VWF_A"/>
</dbReference>
<evidence type="ECO:0000256" key="1">
    <source>
        <dbReference type="SAM" id="MobiDB-lite"/>
    </source>
</evidence>
<keyword evidence="4" id="KW-1185">Reference proteome</keyword>
<accession>A0A0S4QUC7</accession>